<feature type="compositionally biased region" description="Basic and acidic residues" evidence="1">
    <location>
        <begin position="8"/>
        <end position="21"/>
    </location>
</feature>
<feature type="non-terminal residue" evidence="2">
    <location>
        <position position="1"/>
    </location>
</feature>
<dbReference type="HOGENOM" id="CLU_3128834_0_0_9"/>
<accession>E7FT45</accession>
<proteinExistence type="predicted"/>
<gene>
    <name evidence="2" type="ORF">HMPREF0542_12072</name>
</gene>
<sequence>ADGYGQNDENRDLPVKQDGRLRAKRRKQEFARKTRRAVTGKMTKTGICP</sequence>
<comment type="caution">
    <text evidence="2">The sequence shown here is derived from an EMBL/GenBank/DDBJ whole genome shotgun (WGS) entry which is preliminary data.</text>
</comment>
<name>E7FT45_9LACO</name>
<evidence type="ECO:0000313" key="3">
    <source>
        <dbReference type="Proteomes" id="UP000004099"/>
    </source>
</evidence>
<dbReference type="PATRIC" id="fig|525362.12.peg.1759"/>
<dbReference type="Proteomes" id="UP000004099">
    <property type="component" value="Unassembled WGS sequence"/>
</dbReference>
<organism evidence="2 3">
    <name type="scientific">Ligilactobacillus ruminis ATCC 25644</name>
    <dbReference type="NCBI Taxonomy" id="525362"/>
    <lineage>
        <taxon>Bacteria</taxon>
        <taxon>Bacillati</taxon>
        <taxon>Bacillota</taxon>
        <taxon>Bacilli</taxon>
        <taxon>Lactobacillales</taxon>
        <taxon>Lactobacillaceae</taxon>
        <taxon>Ligilactobacillus</taxon>
    </lineage>
</organism>
<reference evidence="2 3" key="1">
    <citation type="submission" date="2011-01" db="EMBL/GenBank/DDBJ databases">
        <authorList>
            <person name="Muzny D."/>
            <person name="Qin X."/>
            <person name="Buhay C."/>
            <person name="Dugan-Rocha S."/>
            <person name="Ding Y."/>
            <person name="Chen G."/>
            <person name="Hawes A."/>
            <person name="Holder M."/>
            <person name="Jhangiani S."/>
            <person name="Johnson A."/>
            <person name="Khan Z."/>
            <person name="Li Z."/>
            <person name="Liu W."/>
            <person name="Liu X."/>
            <person name="Perez L."/>
            <person name="Shen H."/>
            <person name="Wang Q."/>
            <person name="Watt J."/>
            <person name="Xi L."/>
            <person name="Xin Y."/>
            <person name="Zhou J."/>
            <person name="Deng J."/>
            <person name="Jiang H."/>
            <person name="Liu Y."/>
            <person name="Qu J."/>
            <person name="Song X.-Z."/>
            <person name="Zhang L."/>
            <person name="Villasana D."/>
            <person name="Johnson A."/>
            <person name="Liu J."/>
            <person name="Liyanage D."/>
            <person name="Lorensuhewa L."/>
            <person name="Robinson T."/>
            <person name="Song A."/>
            <person name="Song B.-B."/>
            <person name="Dinh H."/>
            <person name="Thornton R."/>
            <person name="Coyle M."/>
            <person name="Francisco L."/>
            <person name="Jackson L."/>
            <person name="Javaid M."/>
            <person name="Korchina V."/>
            <person name="Kovar C."/>
            <person name="Mata R."/>
            <person name="Mathew T."/>
            <person name="Ngo R."/>
            <person name="Nguyen L."/>
            <person name="Nguyen N."/>
            <person name="Okwuonu G."/>
            <person name="Ongeri F."/>
            <person name="Pham C."/>
            <person name="Simmons D."/>
            <person name="Wilczek-Boney K."/>
            <person name="Hale W."/>
            <person name="Jakkamsetti A."/>
            <person name="Pham P."/>
            <person name="Ruth R."/>
            <person name="San Lucas F."/>
            <person name="Warren J."/>
            <person name="Zhang J."/>
            <person name="Zhao Z."/>
            <person name="Zhou C."/>
            <person name="Zhu D."/>
            <person name="Lee S."/>
            <person name="Bess C."/>
            <person name="Blankenburg K."/>
            <person name="Forbes L."/>
            <person name="Fu Q."/>
            <person name="Gubbala S."/>
            <person name="Hirani K."/>
            <person name="Jayaseelan J.C."/>
            <person name="Lara F."/>
            <person name="Munidasa M."/>
            <person name="Palculict T."/>
            <person name="Patil S."/>
            <person name="Pu L.-L."/>
            <person name="Saada N."/>
            <person name="Tang L."/>
            <person name="Weissenberger G."/>
            <person name="Zhu Y."/>
            <person name="Hemphill L."/>
            <person name="Shang Y."/>
            <person name="Youmans B."/>
            <person name="Ayvaz T."/>
            <person name="Ross M."/>
            <person name="Santibanez J."/>
            <person name="Aqrawi P."/>
            <person name="Gross S."/>
            <person name="Joshi V."/>
            <person name="Fowler G."/>
            <person name="Nazareth L."/>
            <person name="Reid J."/>
            <person name="Worley K."/>
            <person name="Petrosino J."/>
            <person name="Highlander S."/>
            <person name="Gibbs R."/>
        </authorList>
    </citation>
    <scope>NUCLEOTIDE SEQUENCE [LARGE SCALE GENOMIC DNA]</scope>
    <source>
        <strain evidence="2 3">ATCC 25644</strain>
    </source>
</reference>
<dbReference type="EMBL" id="ACGS02000049">
    <property type="protein sequence ID" value="EFZ33902.1"/>
    <property type="molecule type" value="Genomic_DNA"/>
</dbReference>
<evidence type="ECO:0000313" key="2">
    <source>
        <dbReference type="EMBL" id="EFZ33902.1"/>
    </source>
</evidence>
<feature type="compositionally biased region" description="Basic residues" evidence="1">
    <location>
        <begin position="22"/>
        <end position="38"/>
    </location>
</feature>
<feature type="region of interest" description="Disordered" evidence="1">
    <location>
        <begin position="1"/>
        <end position="49"/>
    </location>
</feature>
<evidence type="ECO:0000256" key="1">
    <source>
        <dbReference type="SAM" id="MobiDB-lite"/>
    </source>
</evidence>
<dbReference type="AlphaFoldDB" id="E7FT45"/>
<protein>
    <submittedName>
        <fullName evidence="2">Uncharacterized protein</fullName>
    </submittedName>
</protein>